<accession>A0A9R1X9Y1</accession>
<gene>
    <name evidence="2" type="ORF">LSAT_V11C500269550</name>
</gene>
<comment type="caution">
    <text evidence="2">The sequence shown here is derived from an EMBL/GenBank/DDBJ whole genome shotgun (WGS) entry which is preliminary data.</text>
</comment>
<keyword evidence="3" id="KW-1185">Reference proteome</keyword>
<dbReference type="EMBL" id="NBSK02000005">
    <property type="protein sequence ID" value="KAJ0204474.1"/>
    <property type="molecule type" value="Genomic_DNA"/>
</dbReference>
<organism evidence="2 3">
    <name type="scientific">Lactuca sativa</name>
    <name type="common">Garden lettuce</name>
    <dbReference type="NCBI Taxonomy" id="4236"/>
    <lineage>
        <taxon>Eukaryota</taxon>
        <taxon>Viridiplantae</taxon>
        <taxon>Streptophyta</taxon>
        <taxon>Embryophyta</taxon>
        <taxon>Tracheophyta</taxon>
        <taxon>Spermatophyta</taxon>
        <taxon>Magnoliopsida</taxon>
        <taxon>eudicotyledons</taxon>
        <taxon>Gunneridae</taxon>
        <taxon>Pentapetalae</taxon>
        <taxon>asterids</taxon>
        <taxon>campanulids</taxon>
        <taxon>Asterales</taxon>
        <taxon>Asteraceae</taxon>
        <taxon>Cichorioideae</taxon>
        <taxon>Cichorieae</taxon>
        <taxon>Lactucinae</taxon>
        <taxon>Lactuca</taxon>
    </lineage>
</organism>
<dbReference type="PANTHER" id="PTHR31973">
    <property type="entry name" value="POLYPROTEIN, PUTATIVE-RELATED"/>
    <property type="match status" value="1"/>
</dbReference>
<sequence length="317" mass="36919">MAPWRIRATMDEIDIAHVFTLSIYINTFSIYDIDKMIEELGHIDSDQTLLYYHFLRPFGDLDFGLFALGCDKDVHHLVKYVDNHNLIDVYIEHRKTKLHTYYMSPNHSKIPHFEMNLENEDDDDGSKHKNGSGSDEFDDDSDSQDSAFFIEEDNLIHDVDVDMKDFHMNIDKDVEWVGGSSKSNVPEDTQEGDLDVINTKVLLSGSSSDEENNENIVKVIETNPKIPIRDLREQLQREYHMDISHMKLFREKPEALKHVQGDYTSQYRLLRDYILEVQARNPNTTVNIDVESEETPTVEIRTFRRIYDCIGALKRGL</sequence>
<evidence type="ECO:0000256" key="1">
    <source>
        <dbReference type="SAM" id="MobiDB-lite"/>
    </source>
</evidence>
<dbReference type="Proteomes" id="UP000235145">
    <property type="component" value="Unassembled WGS sequence"/>
</dbReference>
<evidence type="ECO:0000313" key="2">
    <source>
        <dbReference type="EMBL" id="KAJ0204474.1"/>
    </source>
</evidence>
<feature type="region of interest" description="Disordered" evidence="1">
    <location>
        <begin position="116"/>
        <end position="143"/>
    </location>
</feature>
<proteinExistence type="predicted"/>
<dbReference type="AlphaFoldDB" id="A0A9R1X9Y1"/>
<name>A0A9R1X9Y1_LACSA</name>
<dbReference type="PANTHER" id="PTHR31973:SF190">
    <property type="entry name" value="MULE TRANSPOSASE DOMAIN-CONTAINING PROTEIN"/>
    <property type="match status" value="1"/>
</dbReference>
<evidence type="ECO:0000313" key="3">
    <source>
        <dbReference type="Proteomes" id="UP000235145"/>
    </source>
</evidence>
<reference evidence="2 3" key="1">
    <citation type="journal article" date="2017" name="Nat. Commun.">
        <title>Genome assembly with in vitro proximity ligation data and whole-genome triplication in lettuce.</title>
        <authorList>
            <person name="Reyes-Chin-Wo S."/>
            <person name="Wang Z."/>
            <person name="Yang X."/>
            <person name="Kozik A."/>
            <person name="Arikit S."/>
            <person name="Song C."/>
            <person name="Xia L."/>
            <person name="Froenicke L."/>
            <person name="Lavelle D.O."/>
            <person name="Truco M.J."/>
            <person name="Xia R."/>
            <person name="Zhu S."/>
            <person name="Xu C."/>
            <person name="Xu H."/>
            <person name="Xu X."/>
            <person name="Cox K."/>
            <person name="Korf I."/>
            <person name="Meyers B.C."/>
            <person name="Michelmore R.W."/>
        </authorList>
    </citation>
    <scope>NUCLEOTIDE SEQUENCE [LARGE SCALE GENOMIC DNA]</scope>
    <source>
        <strain evidence="3">cv. Salinas</strain>
        <tissue evidence="2">Seedlings</tissue>
    </source>
</reference>
<protein>
    <submittedName>
        <fullName evidence="2">Uncharacterized protein</fullName>
    </submittedName>
</protein>